<dbReference type="SUPFAM" id="SSF51182">
    <property type="entry name" value="RmlC-like cupins"/>
    <property type="match status" value="1"/>
</dbReference>
<evidence type="ECO:0000313" key="2">
    <source>
        <dbReference type="EMBL" id="NMN97122.1"/>
    </source>
</evidence>
<dbReference type="InterPro" id="IPR011051">
    <property type="entry name" value="RmlC_Cupin_sf"/>
</dbReference>
<reference evidence="2 3" key="1">
    <citation type="submission" date="2019-05" db="EMBL/GenBank/DDBJ databases">
        <authorList>
            <person name="Lee S.D."/>
        </authorList>
    </citation>
    <scope>NUCLEOTIDE SEQUENCE [LARGE SCALE GENOMIC DNA]</scope>
    <source>
        <strain evidence="2 3">YC2-7</strain>
    </source>
</reference>
<sequence>MSDDPIVTNPDLYTVIFENERVRVLEYRDKPGNRTAPHGHPDSVMYPLGSFRRRITSGGRSVEVELTAGQARWVAAQEHWGENIGESDSHALFIELKEPDPGRNRQSVQPIGPSE</sequence>
<name>A0A848KKA4_9NOCA</name>
<dbReference type="AlphaFoldDB" id="A0A848KKA4"/>
<keyword evidence="3" id="KW-1185">Reference proteome</keyword>
<feature type="region of interest" description="Disordered" evidence="1">
    <location>
        <begin position="96"/>
        <end position="115"/>
    </location>
</feature>
<evidence type="ECO:0000313" key="3">
    <source>
        <dbReference type="Proteomes" id="UP000535543"/>
    </source>
</evidence>
<protein>
    <submittedName>
        <fullName evidence="2">Cytoplasmic protein</fullName>
    </submittedName>
</protein>
<evidence type="ECO:0000256" key="1">
    <source>
        <dbReference type="SAM" id="MobiDB-lite"/>
    </source>
</evidence>
<gene>
    <name evidence="2" type="ORF">FGL95_18945</name>
</gene>
<proteinExistence type="predicted"/>
<reference evidence="2 3" key="2">
    <citation type="submission" date="2020-06" db="EMBL/GenBank/DDBJ databases">
        <title>Antribacter stalactiti gen. nov., sp. nov., a new member of the family Nacardiaceae isolated from a cave.</title>
        <authorList>
            <person name="Kim I.S."/>
        </authorList>
    </citation>
    <scope>NUCLEOTIDE SEQUENCE [LARGE SCALE GENOMIC DNA]</scope>
    <source>
        <strain evidence="2 3">YC2-7</strain>
    </source>
</reference>
<organism evidence="2 3">
    <name type="scientific">Antrihabitans stalactiti</name>
    <dbReference type="NCBI Taxonomy" id="2584121"/>
    <lineage>
        <taxon>Bacteria</taxon>
        <taxon>Bacillati</taxon>
        <taxon>Actinomycetota</taxon>
        <taxon>Actinomycetes</taxon>
        <taxon>Mycobacteriales</taxon>
        <taxon>Nocardiaceae</taxon>
        <taxon>Antrihabitans</taxon>
    </lineage>
</organism>
<comment type="caution">
    <text evidence="2">The sequence shown here is derived from an EMBL/GenBank/DDBJ whole genome shotgun (WGS) entry which is preliminary data.</text>
</comment>
<dbReference type="EMBL" id="VCQU01000006">
    <property type="protein sequence ID" value="NMN97122.1"/>
    <property type="molecule type" value="Genomic_DNA"/>
</dbReference>
<dbReference type="InterPro" id="IPR014710">
    <property type="entry name" value="RmlC-like_jellyroll"/>
</dbReference>
<dbReference type="Gene3D" id="2.60.120.10">
    <property type="entry name" value="Jelly Rolls"/>
    <property type="match status" value="1"/>
</dbReference>
<accession>A0A848KKA4</accession>
<dbReference type="RefSeq" id="WP_169589702.1">
    <property type="nucleotide sequence ID" value="NZ_VCQU01000006.1"/>
</dbReference>
<dbReference type="Proteomes" id="UP000535543">
    <property type="component" value="Unassembled WGS sequence"/>
</dbReference>